<dbReference type="AlphaFoldDB" id="A0A6J2FN12"/>
<keyword evidence="3" id="KW-0479">Metal-binding</keyword>
<evidence type="ECO:0000313" key="15">
    <source>
        <dbReference type="RefSeq" id="XP_027481419.1"/>
    </source>
</evidence>
<dbReference type="RefSeq" id="XP_027481424.1">
    <property type="nucleotide sequence ID" value="XM_027625623.2"/>
</dbReference>
<dbReference type="GO" id="GO:0046872">
    <property type="term" value="F:metal ion binding"/>
    <property type="evidence" value="ECO:0007669"/>
    <property type="project" value="UniProtKB-KW"/>
</dbReference>
<evidence type="ECO:0000256" key="10">
    <source>
        <dbReference type="ARBA" id="ARBA00066600"/>
    </source>
</evidence>
<dbReference type="Gene3D" id="3.40.50.1000">
    <property type="entry name" value="HAD superfamily/HAD-like"/>
    <property type="match status" value="1"/>
</dbReference>
<evidence type="ECO:0000256" key="2">
    <source>
        <dbReference type="ARBA" id="ARBA00008541"/>
    </source>
</evidence>
<keyword evidence="5" id="KW-0460">Magnesium</keyword>
<organism evidence="14 16">
    <name type="scientific">Zalophus californianus</name>
    <name type="common">California sealion</name>
    <dbReference type="NCBI Taxonomy" id="9704"/>
    <lineage>
        <taxon>Eukaryota</taxon>
        <taxon>Metazoa</taxon>
        <taxon>Chordata</taxon>
        <taxon>Craniata</taxon>
        <taxon>Vertebrata</taxon>
        <taxon>Euteleostomi</taxon>
        <taxon>Mammalia</taxon>
        <taxon>Eutheria</taxon>
        <taxon>Laurasiatheria</taxon>
        <taxon>Carnivora</taxon>
        <taxon>Caniformia</taxon>
        <taxon>Pinnipedia</taxon>
        <taxon>Otariidae</taxon>
        <taxon>Zalophus</taxon>
    </lineage>
</organism>
<comment type="subcellular location">
    <subcellularLocation>
        <location evidence="6">Extracellular vesicle</location>
    </subcellularLocation>
</comment>
<dbReference type="KEGG" id="zca:113939473"/>
<sequence>MSGCFPVAGLRCLSRVCRGLAREAPTSPSPTASAARCLRTLAETPPADVFLPGNWSWMCQRLWPWPANQPLPGRPAPRPLSLAPSSSSCSSPPCSQDGGMAAQGAPRFLLTFDFDETIVDENSDDSIVRAAPGQRLPESLRATYREGFYNEYMQRVFQYLGEQGVRPRDLRAIYEAIPLSPGMSDLLQFVAKQGSCFEVILISDANTFGVESALRAAGHHGLFRRILSNPSGPDARGLLALRPFHTHSCARCPANMCKHKVLSDYLRERAHEGVHFERLFYVGDGANDFCPMGLLAGGDVAFPRRGYPMHRLIQEAQKAEPSSFRASVVPWETATDVRLHLQQGTPDPESLRVAPESQRREMRLSTDSLRPRSCFTYRVSTLHPFSSCLPSRAPPHRPPPSASPKWGVGRGGAGGNSRLLAVERGSTLSGWGPSSLGRRSARRCLLSPQPRLWSKRPGTLPKSPRGLGSLRPPPPVWNRKP</sequence>
<dbReference type="SUPFAM" id="SSF56784">
    <property type="entry name" value="HAD-like"/>
    <property type="match status" value="1"/>
</dbReference>
<evidence type="ECO:0000313" key="16">
    <source>
        <dbReference type="RefSeq" id="XP_027481420.1"/>
    </source>
</evidence>
<dbReference type="GO" id="GO:0035630">
    <property type="term" value="P:bone mineralization involved in bone maturation"/>
    <property type="evidence" value="ECO:0007669"/>
    <property type="project" value="TreeGrafter"/>
</dbReference>
<dbReference type="GO" id="GO:0030500">
    <property type="term" value="P:regulation of bone mineralization"/>
    <property type="evidence" value="ECO:0007669"/>
    <property type="project" value="UniProtKB-KW"/>
</dbReference>
<evidence type="ECO:0000313" key="14">
    <source>
        <dbReference type="Proteomes" id="UP000515165"/>
    </source>
</evidence>
<dbReference type="PANTHER" id="PTHR20889">
    <property type="entry name" value="PHOSPHATASE, ORPHAN 1, 2"/>
    <property type="match status" value="1"/>
</dbReference>
<evidence type="ECO:0000313" key="21">
    <source>
        <dbReference type="RefSeq" id="XP_027481426.1"/>
    </source>
</evidence>
<dbReference type="NCBIfam" id="TIGR01488">
    <property type="entry name" value="HAD-SF-IB"/>
    <property type="match status" value="1"/>
</dbReference>
<evidence type="ECO:0000256" key="4">
    <source>
        <dbReference type="ARBA" id="ARBA00022801"/>
    </source>
</evidence>
<dbReference type="RefSeq" id="XP_027481419.1">
    <property type="nucleotide sequence ID" value="XM_027625618.2"/>
</dbReference>
<dbReference type="RefSeq" id="XP_027481425.1">
    <property type="nucleotide sequence ID" value="XM_027625624.2"/>
</dbReference>
<evidence type="ECO:0000256" key="3">
    <source>
        <dbReference type="ARBA" id="ARBA00022723"/>
    </source>
</evidence>
<evidence type="ECO:0000313" key="17">
    <source>
        <dbReference type="RefSeq" id="XP_027481421.1"/>
    </source>
</evidence>
<evidence type="ECO:0000256" key="5">
    <source>
        <dbReference type="ARBA" id="ARBA00022842"/>
    </source>
</evidence>
<evidence type="ECO:0000256" key="12">
    <source>
        <dbReference type="ARBA" id="ARBA00084103"/>
    </source>
</evidence>
<dbReference type="InterPro" id="IPR016965">
    <property type="entry name" value="Pase_PHOSPHO-typ"/>
</dbReference>
<dbReference type="GO" id="GO:1903561">
    <property type="term" value="C:extracellular vesicle"/>
    <property type="evidence" value="ECO:0007669"/>
    <property type="project" value="UniProtKB-SubCell"/>
</dbReference>
<feature type="compositionally biased region" description="Pro residues" evidence="13">
    <location>
        <begin position="392"/>
        <end position="402"/>
    </location>
</feature>
<dbReference type="Proteomes" id="UP000515165">
    <property type="component" value="Chromosome 16"/>
</dbReference>
<comment type="function">
    <text evidence="9">Phosphatase that has a high activity toward phosphoethanolamine (PEA) and phosphocholine (PCho). Involved in the generation of inorganic phosphate for bone mineralization. Acts in a non-redundant manner with PHOSPHO1 in skeletal mineralization: while PHOSPHO1 mediates the initiation of hydroxyapatite crystallization in the matrix vesicles (MVs), ALPL/TNAP catalyzes the spread of hydroxyapatite crystallization in the extracellular matrix.</text>
</comment>
<dbReference type="OrthoDB" id="10267182at2759"/>
<dbReference type="RefSeq" id="XP_027481421.1">
    <property type="nucleotide sequence ID" value="XM_027625620.2"/>
</dbReference>
<dbReference type="CTD" id="162466"/>
<feature type="compositionally biased region" description="Low complexity" evidence="13">
    <location>
        <begin position="79"/>
        <end position="95"/>
    </location>
</feature>
<protein>
    <recommendedName>
        <fullName evidence="11">Phosphoethanolamine/phosphocholine phosphatase</fullName>
        <ecNumber evidence="10">3.1.3.75</ecNumber>
    </recommendedName>
</protein>
<dbReference type="CDD" id="cd16418">
    <property type="entry name" value="HAD_Pase"/>
    <property type="match status" value="1"/>
</dbReference>
<comment type="similarity">
    <text evidence="2">Belongs to the HAD-like hydrolase superfamily. PHOSPHO family.</text>
</comment>
<evidence type="ECO:0000256" key="8">
    <source>
        <dbReference type="ARBA" id="ARBA00052541"/>
    </source>
</evidence>
<evidence type="ECO:0000256" key="7">
    <source>
        <dbReference type="ARBA" id="ARBA00052425"/>
    </source>
</evidence>
<dbReference type="InterPro" id="IPR023214">
    <property type="entry name" value="HAD_sf"/>
</dbReference>
<dbReference type="EC" id="3.1.3.75" evidence="10"/>
<comment type="catalytic activity">
    <reaction evidence="7">
        <text>phosphocholine + H2O = choline + phosphate</text>
        <dbReference type="Rhea" id="RHEA:10492"/>
        <dbReference type="ChEBI" id="CHEBI:15354"/>
        <dbReference type="ChEBI" id="CHEBI:15377"/>
        <dbReference type="ChEBI" id="CHEBI:43474"/>
        <dbReference type="ChEBI" id="CHEBI:295975"/>
        <dbReference type="EC" id="3.1.3.75"/>
    </reaction>
</comment>
<dbReference type="GeneID" id="113939473"/>
<evidence type="ECO:0000256" key="1">
    <source>
        <dbReference type="ARBA" id="ARBA00001946"/>
    </source>
</evidence>
<keyword evidence="12" id="KW-0495">Mineral balance</keyword>
<dbReference type="PANTHER" id="PTHR20889:SF2">
    <property type="entry name" value="PHOSPHOETHANOLAMINE_PHOSPHOCHOLINE PHOSPHATASE"/>
    <property type="match status" value="1"/>
</dbReference>
<feature type="region of interest" description="Disordered" evidence="13">
    <location>
        <begin position="387"/>
        <end position="481"/>
    </location>
</feature>
<keyword evidence="14" id="KW-1185">Reference proteome</keyword>
<dbReference type="RefSeq" id="XP_027481423.1">
    <property type="nucleotide sequence ID" value="XM_027625622.2"/>
</dbReference>
<dbReference type="NCBIfam" id="TIGR01489">
    <property type="entry name" value="DKMTPPase-SF"/>
    <property type="match status" value="1"/>
</dbReference>
<dbReference type="GO" id="GO:0016791">
    <property type="term" value="F:phosphatase activity"/>
    <property type="evidence" value="ECO:0007669"/>
    <property type="project" value="InterPro"/>
</dbReference>
<evidence type="ECO:0000313" key="19">
    <source>
        <dbReference type="RefSeq" id="XP_027481424.1"/>
    </source>
</evidence>
<feature type="region of interest" description="Disordered" evidence="13">
    <location>
        <begin position="74"/>
        <end position="100"/>
    </location>
</feature>
<proteinExistence type="inferred from homology"/>
<evidence type="ECO:0000256" key="11">
    <source>
        <dbReference type="ARBA" id="ARBA00069780"/>
    </source>
</evidence>
<evidence type="ECO:0000313" key="18">
    <source>
        <dbReference type="RefSeq" id="XP_027481423.1"/>
    </source>
</evidence>
<dbReference type="InterPro" id="IPR036412">
    <property type="entry name" value="HAD-like_sf"/>
</dbReference>
<dbReference type="RefSeq" id="XP_027481426.1">
    <property type="nucleotide sequence ID" value="XM_027625625.2"/>
</dbReference>
<accession>A0A6J2FN12</accession>
<name>A0A6J2FN12_ZALCA</name>
<gene>
    <name evidence="15 16 17 18 19 20 21" type="primary">PHOSPHO1</name>
</gene>
<reference evidence="15 16" key="1">
    <citation type="submission" date="2025-04" db="UniProtKB">
        <authorList>
            <consortium name="RefSeq"/>
        </authorList>
    </citation>
    <scope>IDENTIFICATION</scope>
    <source>
        <tissue evidence="15 16">Blood</tissue>
    </source>
</reference>
<evidence type="ECO:0000313" key="20">
    <source>
        <dbReference type="RefSeq" id="XP_027481425.1"/>
    </source>
</evidence>
<dbReference type="Pfam" id="PF06888">
    <property type="entry name" value="Put_Phosphatase"/>
    <property type="match status" value="1"/>
</dbReference>
<evidence type="ECO:0000256" key="9">
    <source>
        <dbReference type="ARBA" id="ARBA00056980"/>
    </source>
</evidence>
<evidence type="ECO:0000256" key="6">
    <source>
        <dbReference type="ARBA" id="ARBA00034305"/>
    </source>
</evidence>
<dbReference type="InterPro" id="IPR006384">
    <property type="entry name" value="HAD_hydro_PyrdxlP_Pase-like"/>
</dbReference>
<feature type="region of interest" description="Disordered" evidence="13">
    <location>
        <begin position="342"/>
        <end position="365"/>
    </location>
</feature>
<comment type="catalytic activity">
    <reaction evidence="8">
        <text>phosphoethanolamine + H2O = ethanolamine + phosphate</text>
        <dbReference type="Rhea" id="RHEA:16089"/>
        <dbReference type="ChEBI" id="CHEBI:15377"/>
        <dbReference type="ChEBI" id="CHEBI:43474"/>
        <dbReference type="ChEBI" id="CHEBI:57603"/>
        <dbReference type="ChEBI" id="CHEBI:58190"/>
        <dbReference type="EC" id="3.1.3.75"/>
    </reaction>
</comment>
<dbReference type="FunFam" id="3.40.50.1000:FF:000097">
    <property type="entry name" value="phosphoethanolamine/phosphocholine phosphatase isoform X2"/>
    <property type="match status" value="1"/>
</dbReference>
<comment type="cofactor">
    <cofactor evidence="1">
        <name>Mg(2+)</name>
        <dbReference type="ChEBI" id="CHEBI:18420"/>
    </cofactor>
</comment>
<keyword evidence="4" id="KW-0378">Hydrolase</keyword>
<dbReference type="RefSeq" id="XP_027481420.1">
    <property type="nucleotide sequence ID" value="XM_027625619.2"/>
</dbReference>
<evidence type="ECO:0000256" key="13">
    <source>
        <dbReference type="SAM" id="MobiDB-lite"/>
    </source>
</evidence>
<feature type="compositionally biased region" description="Pro residues" evidence="13">
    <location>
        <begin position="471"/>
        <end position="481"/>
    </location>
</feature>